<sequence>MKKKLTSIVTVCAASLFIFSGSASAHVVVFPQQTMQGTYEKFSVRVPSEKDVPTVKVKVEIPKDVEISRFEPMPGWRYSIEKDSKGLIKSVTWTAEGKGIAATEFTEFNMQGKVGDKAKKIVWKAYQKYKDGSTVAWEGPESSETPASVTEVMKGNGDAHGHMHGAMDDEEKETDDDQDNQDNSSLPLYLSGAALLLSLISLVLSARKRR</sequence>
<feature type="transmembrane region" description="Helical" evidence="2">
    <location>
        <begin position="186"/>
        <end position="206"/>
    </location>
</feature>
<dbReference type="EMBL" id="JAUHLN010000001">
    <property type="protein sequence ID" value="MDN4072081.1"/>
    <property type="molecule type" value="Genomic_DNA"/>
</dbReference>
<keyword evidence="2" id="KW-1133">Transmembrane helix</keyword>
<dbReference type="Pfam" id="PF07987">
    <property type="entry name" value="DUF1775"/>
    <property type="match status" value="1"/>
</dbReference>
<evidence type="ECO:0000256" key="3">
    <source>
        <dbReference type="SAM" id="SignalP"/>
    </source>
</evidence>
<keyword evidence="6" id="KW-1185">Reference proteome</keyword>
<evidence type="ECO:0000313" key="6">
    <source>
        <dbReference type="Proteomes" id="UP001168694"/>
    </source>
</evidence>
<accession>A0ABT8E2F2</accession>
<evidence type="ECO:0000256" key="2">
    <source>
        <dbReference type="SAM" id="Phobius"/>
    </source>
</evidence>
<evidence type="ECO:0000313" key="5">
    <source>
        <dbReference type="EMBL" id="MDN4072081.1"/>
    </source>
</evidence>
<proteinExistence type="predicted"/>
<feature type="region of interest" description="Disordered" evidence="1">
    <location>
        <begin position="135"/>
        <end position="185"/>
    </location>
</feature>
<evidence type="ECO:0000259" key="4">
    <source>
        <dbReference type="Pfam" id="PF07987"/>
    </source>
</evidence>
<name>A0ABT8E2F2_9BACL</name>
<dbReference type="RefSeq" id="WP_290398218.1">
    <property type="nucleotide sequence ID" value="NZ_JAUHLN010000001.1"/>
</dbReference>
<feature type="compositionally biased region" description="Acidic residues" evidence="1">
    <location>
        <begin position="168"/>
        <end position="180"/>
    </location>
</feature>
<evidence type="ECO:0000256" key="1">
    <source>
        <dbReference type="SAM" id="MobiDB-lite"/>
    </source>
</evidence>
<gene>
    <name evidence="5" type="ORF">QYF49_03420</name>
</gene>
<keyword evidence="2" id="KW-0812">Transmembrane</keyword>
<dbReference type="Proteomes" id="UP001168694">
    <property type="component" value="Unassembled WGS sequence"/>
</dbReference>
<feature type="domain" description="YncI copper-binding" evidence="4">
    <location>
        <begin position="26"/>
        <end position="146"/>
    </location>
</feature>
<reference evidence="5" key="1">
    <citation type="submission" date="2023-06" db="EMBL/GenBank/DDBJ databases">
        <title>Draft Genome Sequences of Representative Paenibacillus Polymyxa, Bacillus cereus, Fictibacillus sp., and Brevibacillus agri Strains Isolated from Amazonian Dark Earth.</title>
        <authorList>
            <person name="Pellegrinetti T.A."/>
            <person name="Cunha I.C.M."/>
            <person name="Chaves M.G."/>
            <person name="Freitas A.S."/>
            <person name="Silva A.V.R."/>
            <person name="Tsai S.M."/>
            <person name="Mendes L.W."/>
        </authorList>
    </citation>
    <scope>NUCLEOTIDE SEQUENCE</scope>
    <source>
        <strain evidence="5">CENA-BCM004</strain>
    </source>
</reference>
<keyword evidence="3" id="KW-0732">Signal</keyword>
<dbReference type="InterPro" id="IPR038507">
    <property type="entry name" value="YcnI-like_sf"/>
</dbReference>
<dbReference type="Gene3D" id="2.60.40.2230">
    <property type="entry name" value="Uncharacterised protein YcnI-like PF07987, DUF1775"/>
    <property type="match status" value="1"/>
</dbReference>
<dbReference type="InterPro" id="IPR012533">
    <property type="entry name" value="YcnI-copper_dom"/>
</dbReference>
<comment type="caution">
    <text evidence="5">The sequence shown here is derived from an EMBL/GenBank/DDBJ whole genome shotgun (WGS) entry which is preliminary data.</text>
</comment>
<protein>
    <submittedName>
        <fullName evidence="5">YcnI family protein</fullName>
    </submittedName>
</protein>
<feature type="compositionally biased region" description="Basic and acidic residues" evidence="1">
    <location>
        <begin position="157"/>
        <end position="167"/>
    </location>
</feature>
<feature type="chain" id="PRO_5045369762" evidence="3">
    <location>
        <begin position="26"/>
        <end position="210"/>
    </location>
</feature>
<organism evidence="5 6">
    <name type="scientific">Fictibacillus terranigra</name>
    <dbReference type="NCBI Taxonomy" id="3058424"/>
    <lineage>
        <taxon>Bacteria</taxon>
        <taxon>Bacillati</taxon>
        <taxon>Bacillota</taxon>
        <taxon>Bacilli</taxon>
        <taxon>Bacillales</taxon>
        <taxon>Fictibacillaceae</taxon>
        <taxon>Fictibacillus</taxon>
    </lineage>
</organism>
<feature type="signal peptide" evidence="3">
    <location>
        <begin position="1"/>
        <end position="25"/>
    </location>
</feature>
<keyword evidence="2" id="KW-0472">Membrane</keyword>
<dbReference type="CDD" id="cd08545">
    <property type="entry name" value="YcnI_like"/>
    <property type="match status" value="1"/>
</dbReference>